<keyword evidence="2" id="KW-1185">Reference proteome</keyword>
<evidence type="ECO:0000313" key="1">
    <source>
        <dbReference type="EMBL" id="KAH1032854.1"/>
    </source>
</evidence>
<organism evidence="1 2">
    <name type="scientific">Gossypium stocksii</name>
    <dbReference type="NCBI Taxonomy" id="47602"/>
    <lineage>
        <taxon>Eukaryota</taxon>
        <taxon>Viridiplantae</taxon>
        <taxon>Streptophyta</taxon>
        <taxon>Embryophyta</taxon>
        <taxon>Tracheophyta</taxon>
        <taxon>Spermatophyta</taxon>
        <taxon>Magnoliopsida</taxon>
        <taxon>eudicotyledons</taxon>
        <taxon>Gunneridae</taxon>
        <taxon>Pentapetalae</taxon>
        <taxon>rosids</taxon>
        <taxon>malvids</taxon>
        <taxon>Malvales</taxon>
        <taxon>Malvaceae</taxon>
        <taxon>Malvoideae</taxon>
        <taxon>Gossypium</taxon>
    </lineage>
</organism>
<evidence type="ECO:0000313" key="2">
    <source>
        <dbReference type="Proteomes" id="UP000828251"/>
    </source>
</evidence>
<gene>
    <name evidence="1" type="ORF">J1N35_045028</name>
</gene>
<proteinExistence type="predicted"/>
<sequence length="205" mass="23318">MKKNLSVLSILRCGHWSNPRGSVTLRSDGRTPATQLTVLGAWSIGRAGGRQLVEVTGRWLGFQRDRTFNFNLLYYNSKKARFVIFDLLHYYFRKEGKTCLSISSTATSGRKTMCLRSASLQLQEDKICVFDLLHCNFRKAKFVASICFTTTSRSQNLCLSISSTTTLGRQNLCLRSASLRLQEAKICVFDLLHYNFKKAKFVSFD</sequence>
<dbReference type="AlphaFoldDB" id="A0A9D3ZG62"/>
<accession>A0A9D3ZG62</accession>
<dbReference type="EMBL" id="JAIQCV010000013">
    <property type="protein sequence ID" value="KAH1032854.1"/>
    <property type="molecule type" value="Genomic_DNA"/>
</dbReference>
<comment type="caution">
    <text evidence="1">The sequence shown here is derived from an EMBL/GenBank/DDBJ whole genome shotgun (WGS) entry which is preliminary data.</text>
</comment>
<dbReference type="Proteomes" id="UP000828251">
    <property type="component" value="Unassembled WGS sequence"/>
</dbReference>
<reference evidence="1 2" key="1">
    <citation type="journal article" date="2021" name="Plant Biotechnol. J.">
        <title>Multi-omics assisted identification of the key and species-specific regulatory components of drought-tolerant mechanisms in Gossypium stocksii.</title>
        <authorList>
            <person name="Yu D."/>
            <person name="Ke L."/>
            <person name="Zhang D."/>
            <person name="Wu Y."/>
            <person name="Sun Y."/>
            <person name="Mei J."/>
            <person name="Sun J."/>
            <person name="Sun Y."/>
        </authorList>
    </citation>
    <scope>NUCLEOTIDE SEQUENCE [LARGE SCALE GENOMIC DNA]</scope>
    <source>
        <strain evidence="2">cv. E1</strain>
        <tissue evidence="1">Leaf</tissue>
    </source>
</reference>
<protein>
    <submittedName>
        <fullName evidence="1">Uncharacterized protein</fullName>
    </submittedName>
</protein>
<name>A0A9D3ZG62_9ROSI</name>